<keyword evidence="3" id="KW-1185">Reference proteome</keyword>
<protein>
    <submittedName>
        <fullName evidence="2">Uncharacterized protein</fullName>
    </submittedName>
</protein>
<name>A0A392VSX1_9FABA</name>
<sequence length="57" mass="6461">MSSESDKTDSDYAEFLKTHDPNKEDSDSSEEEVTKEPLKAEEIKKVDPELPESDQDS</sequence>
<feature type="compositionally biased region" description="Basic and acidic residues" evidence="1">
    <location>
        <begin position="1"/>
        <end position="48"/>
    </location>
</feature>
<dbReference type="EMBL" id="LXQA011221537">
    <property type="protein sequence ID" value="MCI89520.1"/>
    <property type="molecule type" value="Genomic_DNA"/>
</dbReference>
<evidence type="ECO:0000313" key="2">
    <source>
        <dbReference type="EMBL" id="MCI89520.1"/>
    </source>
</evidence>
<evidence type="ECO:0000256" key="1">
    <source>
        <dbReference type="SAM" id="MobiDB-lite"/>
    </source>
</evidence>
<dbReference type="AlphaFoldDB" id="A0A392VSX1"/>
<dbReference type="Proteomes" id="UP000265520">
    <property type="component" value="Unassembled WGS sequence"/>
</dbReference>
<proteinExistence type="predicted"/>
<feature type="region of interest" description="Disordered" evidence="1">
    <location>
        <begin position="1"/>
        <end position="57"/>
    </location>
</feature>
<accession>A0A392VSX1</accession>
<feature type="non-terminal residue" evidence="2">
    <location>
        <position position="57"/>
    </location>
</feature>
<comment type="caution">
    <text evidence="2">The sequence shown here is derived from an EMBL/GenBank/DDBJ whole genome shotgun (WGS) entry which is preliminary data.</text>
</comment>
<organism evidence="2 3">
    <name type="scientific">Trifolium medium</name>
    <dbReference type="NCBI Taxonomy" id="97028"/>
    <lineage>
        <taxon>Eukaryota</taxon>
        <taxon>Viridiplantae</taxon>
        <taxon>Streptophyta</taxon>
        <taxon>Embryophyta</taxon>
        <taxon>Tracheophyta</taxon>
        <taxon>Spermatophyta</taxon>
        <taxon>Magnoliopsida</taxon>
        <taxon>eudicotyledons</taxon>
        <taxon>Gunneridae</taxon>
        <taxon>Pentapetalae</taxon>
        <taxon>rosids</taxon>
        <taxon>fabids</taxon>
        <taxon>Fabales</taxon>
        <taxon>Fabaceae</taxon>
        <taxon>Papilionoideae</taxon>
        <taxon>50 kb inversion clade</taxon>
        <taxon>NPAAA clade</taxon>
        <taxon>Hologalegina</taxon>
        <taxon>IRL clade</taxon>
        <taxon>Trifolieae</taxon>
        <taxon>Trifolium</taxon>
    </lineage>
</organism>
<evidence type="ECO:0000313" key="3">
    <source>
        <dbReference type="Proteomes" id="UP000265520"/>
    </source>
</evidence>
<reference evidence="2 3" key="1">
    <citation type="journal article" date="2018" name="Front. Plant Sci.">
        <title>Red Clover (Trifolium pratense) and Zigzag Clover (T. medium) - A Picture of Genomic Similarities and Differences.</title>
        <authorList>
            <person name="Dluhosova J."/>
            <person name="Istvanek J."/>
            <person name="Nedelnik J."/>
            <person name="Repkova J."/>
        </authorList>
    </citation>
    <scope>NUCLEOTIDE SEQUENCE [LARGE SCALE GENOMIC DNA]</scope>
    <source>
        <strain evidence="3">cv. 10/8</strain>
        <tissue evidence="2">Leaf</tissue>
    </source>
</reference>